<keyword evidence="2 9" id="KW-0963">Cytoplasm</keyword>
<gene>
    <name evidence="12" type="ORF">I6G90_00225</name>
    <name evidence="13" type="ORF">PYU98_17230</name>
    <name evidence="14" type="ORF">RY972_16185</name>
</gene>
<keyword evidence="7 9" id="KW-0010">Activator</keyword>
<dbReference type="AlphaFoldDB" id="A0A0T6UKX8"/>
<evidence type="ECO:0000256" key="2">
    <source>
        <dbReference type="ARBA" id="ARBA00022490"/>
    </source>
</evidence>
<dbReference type="Pfam" id="PF20714">
    <property type="entry name" value="HTH_64"/>
    <property type="match status" value="1"/>
</dbReference>
<dbReference type="Proteomes" id="UP001302667">
    <property type="component" value="Chromosome"/>
</dbReference>
<sequence>MDPIITLVIEDDDRIGAILSELVAATSGFSLLGRAGTLAQADAMMAGVVPQLLLVDVSLPDGSGLEWVSRLRSHNREAYVIMVTASRDVETIQQALNLGVHDYVIKPLRLFRIQQSLDEILQLHSRLCERGRLEQDDLDKLLGKGGRSQIKEMRVTPKGIDSITLRQVLDLLAGEPENVFSTDTVALRLSLSRTTARRYLEYLESEDRVDVDLNYGQRGRPERRYRWRRAG</sequence>
<proteinExistence type="predicted"/>
<evidence type="ECO:0000313" key="13">
    <source>
        <dbReference type="EMBL" id="WED75644.1"/>
    </source>
</evidence>
<evidence type="ECO:0000313" key="14">
    <source>
        <dbReference type="EMBL" id="WOE65571.1"/>
    </source>
</evidence>
<protein>
    <recommendedName>
        <fullName evidence="9">Transcriptional regulatory protein</fullName>
    </recommendedName>
</protein>
<dbReference type="Proteomes" id="UP000595101">
    <property type="component" value="Chromosome"/>
</dbReference>
<dbReference type="Gene3D" id="3.40.50.2300">
    <property type="match status" value="1"/>
</dbReference>
<keyword evidence="4 9" id="KW-0902">Two-component regulatory system</keyword>
<dbReference type="EMBL" id="CP136584">
    <property type="protein sequence ID" value="WOE65571.1"/>
    <property type="molecule type" value="Genomic_DNA"/>
</dbReference>
<accession>A0A0T6UKX8</accession>
<evidence type="ECO:0000256" key="3">
    <source>
        <dbReference type="ARBA" id="ARBA00022553"/>
    </source>
</evidence>
<dbReference type="EMBL" id="CP065745">
    <property type="protein sequence ID" value="QPR54912.1"/>
    <property type="molecule type" value="Genomic_DNA"/>
</dbReference>
<evidence type="ECO:0000256" key="8">
    <source>
        <dbReference type="ARBA" id="ARBA00023163"/>
    </source>
</evidence>
<evidence type="ECO:0000259" key="11">
    <source>
        <dbReference type="PROSITE" id="PS50110"/>
    </source>
</evidence>
<dbReference type="GO" id="GO:0003677">
    <property type="term" value="F:DNA binding"/>
    <property type="evidence" value="ECO:0007669"/>
    <property type="project" value="UniProtKB-KW"/>
</dbReference>
<dbReference type="SUPFAM" id="SSF52172">
    <property type="entry name" value="CheY-like"/>
    <property type="match status" value="1"/>
</dbReference>
<dbReference type="SMART" id="SM00448">
    <property type="entry name" value="REC"/>
    <property type="match status" value="1"/>
</dbReference>
<evidence type="ECO:0000256" key="9">
    <source>
        <dbReference type="PIRNR" id="PIRNR006171"/>
    </source>
</evidence>
<evidence type="ECO:0000256" key="4">
    <source>
        <dbReference type="ARBA" id="ARBA00023012"/>
    </source>
</evidence>
<dbReference type="KEGG" id="aall:I6G90_00225"/>
<dbReference type="PANTHER" id="PTHR45526:SF1">
    <property type="entry name" value="TRANSCRIPTIONAL REGULATORY PROTEIN DCUR-RELATED"/>
    <property type="match status" value="1"/>
</dbReference>
<evidence type="ECO:0000256" key="1">
    <source>
        <dbReference type="ARBA" id="ARBA00004496"/>
    </source>
</evidence>
<dbReference type="InterPro" id="IPR051271">
    <property type="entry name" value="2C-system_Tx_regulators"/>
</dbReference>
<dbReference type="RefSeq" id="WP_042058521.1">
    <property type="nucleotide sequence ID" value="NZ_CAAKNO010000022.1"/>
</dbReference>
<dbReference type="GO" id="GO:0005737">
    <property type="term" value="C:cytoplasm"/>
    <property type="evidence" value="ECO:0007669"/>
    <property type="project" value="UniProtKB-SubCell"/>
</dbReference>
<dbReference type="GeneID" id="60783985"/>
<keyword evidence="8 9" id="KW-0804">Transcription</keyword>
<reference evidence="12 15" key="1">
    <citation type="submission" date="2020-12" db="EMBL/GenBank/DDBJ databases">
        <title>FDA dAtabase for Regulatory Grade micrObial Sequences (FDA-ARGOS): Supporting development and validation of Infectious Disease Dx tests.</title>
        <authorList>
            <person name="Sproer C."/>
            <person name="Gronow S."/>
            <person name="Severitt S."/>
            <person name="Schroder I."/>
            <person name="Tallon L."/>
            <person name="Sadzewicz L."/>
            <person name="Zhao X."/>
            <person name="Boylan J."/>
            <person name="Ott S."/>
            <person name="Bowen H."/>
            <person name="Vavikolanu K."/>
            <person name="Mehta A."/>
            <person name="Aluvathingal J."/>
            <person name="Nadendla S."/>
            <person name="Lowell S."/>
            <person name="Myers T."/>
            <person name="Yan Y."/>
            <person name="Sichtig H."/>
        </authorList>
    </citation>
    <scope>NUCLEOTIDE SEQUENCE [LARGE SCALE GENOMIC DNA]</scope>
    <source>
        <strain evidence="12 15">FDAARGOS_933</strain>
    </source>
</reference>
<dbReference type="InterPro" id="IPR001789">
    <property type="entry name" value="Sig_transdc_resp-reg_receiver"/>
</dbReference>
<feature type="domain" description="Response regulatory" evidence="11">
    <location>
        <begin position="5"/>
        <end position="121"/>
    </location>
</feature>
<evidence type="ECO:0000256" key="7">
    <source>
        <dbReference type="ARBA" id="ARBA00023159"/>
    </source>
</evidence>
<feature type="modified residue" description="4-aspartylphosphate" evidence="10">
    <location>
        <position position="56"/>
    </location>
</feature>
<dbReference type="PIRSF" id="PIRSF006171">
    <property type="entry name" value="RR_citrat_malat"/>
    <property type="match status" value="1"/>
</dbReference>
<dbReference type="PROSITE" id="PS50110">
    <property type="entry name" value="RESPONSE_REGULATORY"/>
    <property type="match status" value="1"/>
</dbReference>
<dbReference type="Pfam" id="PF00072">
    <property type="entry name" value="Response_reg"/>
    <property type="match status" value="1"/>
</dbReference>
<comment type="subcellular location">
    <subcellularLocation>
        <location evidence="1 9">Cytoplasm</location>
    </subcellularLocation>
</comment>
<evidence type="ECO:0000256" key="5">
    <source>
        <dbReference type="ARBA" id="ARBA00023015"/>
    </source>
</evidence>
<keyword evidence="3 10" id="KW-0597">Phosphoprotein</keyword>
<dbReference type="InterPro" id="IPR024187">
    <property type="entry name" value="Sig_transdc_resp-reg_cit/mal"/>
</dbReference>
<keyword evidence="5 9" id="KW-0805">Transcription regulation</keyword>
<evidence type="ECO:0000256" key="10">
    <source>
        <dbReference type="PROSITE-ProRule" id="PRU00169"/>
    </source>
</evidence>
<evidence type="ECO:0000313" key="15">
    <source>
        <dbReference type="Proteomes" id="UP000595101"/>
    </source>
</evidence>
<evidence type="ECO:0000313" key="16">
    <source>
        <dbReference type="Proteomes" id="UP001302667"/>
    </source>
</evidence>
<evidence type="ECO:0000313" key="12">
    <source>
        <dbReference type="EMBL" id="QPR54912.1"/>
    </source>
</evidence>
<keyword evidence="16" id="KW-1185">Reference proteome</keyword>
<reference evidence="14 16" key="3">
    <citation type="submission" date="2023-10" db="EMBL/GenBank/DDBJ databases">
        <title>Genome analysis of psychrotrophic aerobic bacterium Aeromonas allosaccharophila BIM B-1809 isolated from infected fish.</title>
        <authorList>
            <person name="Leanovich S.I."/>
            <person name="Sidarenka A.V."/>
            <person name="Akhremchuk A.E."/>
            <person name="Sikolenko M.A."/>
            <person name="Valentovich L.N."/>
        </authorList>
    </citation>
    <scope>NUCLEOTIDE SEQUENCE [LARGE SCALE GENOMIC DNA]</scope>
    <source>
        <strain evidence="14 16">BIM B-1809</strain>
    </source>
</reference>
<organism evidence="12 15">
    <name type="scientific">Aeromonas allosaccharophila</name>
    <dbReference type="NCBI Taxonomy" id="656"/>
    <lineage>
        <taxon>Bacteria</taxon>
        <taxon>Pseudomonadati</taxon>
        <taxon>Pseudomonadota</taxon>
        <taxon>Gammaproteobacteria</taxon>
        <taxon>Aeromonadales</taxon>
        <taxon>Aeromonadaceae</taxon>
        <taxon>Aeromonas</taxon>
    </lineage>
</organism>
<reference evidence="13" key="2">
    <citation type="submission" date="2023-02" db="EMBL/GenBank/DDBJ databases">
        <title>The sequence of Aeromonas allosaccharophila K520.</title>
        <authorList>
            <person name="Luo X."/>
        </authorList>
    </citation>
    <scope>NUCLEOTIDE SEQUENCE</scope>
    <source>
        <strain evidence="13">K520</strain>
    </source>
</reference>
<keyword evidence="6 9" id="KW-0238">DNA-binding</keyword>
<dbReference type="Proteomes" id="UP001213721">
    <property type="component" value="Chromosome"/>
</dbReference>
<dbReference type="InterPro" id="IPR048714">
    <property type="entry name" value="DpiA-like_HTH"/>
</dbReference>
<evidence type="ECO:0000256" key="6">
    <source>
        <dbReference type="ARBA" id="ARBA00023125"/>
    </source>
</evidence>
<dbReference type="EMBL" id="CP118988">
    <property type="protein sequence ID" value="WED75644.1"/>
    <property type="molecule type" value="Genomic_DNA"/>
</dbReference>
<dbReference type="InterPro" id="IPR011006">
    <property type="entry name" value="CheY-like_superfamily"/>
</dbReference>
<dbReference type="GO" id="GO:0000156">
    <property type="term" value="F:phosphorelay response regulator activity"/>
    <property type="evidence" value="ECO:0007669"/>
    <property type="project" value="TreeGrafter"/>
</dbReference>
<dbReference type="GO" id="GO:0003700">
    <property type="term" value="F:DNA-binding transcription factor activity"/>
    <property type="evidence" value="ECO:0007669"/>
    <property type="project" value="InterPro"/>
</dbReference>
<dbReference type="PANTHER" id="PTHR45526">
    <property type="entry name" value="TRANSCRIPTIONAL REGULATORY PROTEIN DPIA"/>
    <property type="match status" value="1"/>
</dbReference>
<name>A0A0T6UKX8_9GAMM</name>